<evidence type="ECO:0000256" key="1">
    <source>
        <dbReference type="ARBA" id="ARBA00004236"/>
    </source>
</evidence>
<dbReference type="SMART" id="SM00150">
    <property type="entry name" value="SPEC"/>
    <property type="match status" value="1"/>
</dbReference>
<evidence type="ECO:0000256" key="10">
    <source>
        <dbReference type="ARBA" id="ARBA00056058"/>
    </source>
</evidence>
<dbReference type="FunFam" id="3.90.1290.10:FF:000002">
    <property type="entry name" value="Plectin a"/>
    <property type="match status" value="1"/>
</dbReference>
<feature type="region of interest" description="Disordered" evidence="12">
    <location>
        <begin position="934"/>
        <end position="955"/>
    </location>
</feature>
<dbReference type="Pfam" id="PF21019">
    <property type="entry name" value="Spectrin_3"/>
    <property type="match status" value="1"/>
</dbReference>
<evidence type="ECO:0000256" key="3">
    <source>
        <dbReference type="ARBA" id="ARBA00009109"/>
    </source>
</evidence>
<evidence type="ECO:0000256" key="2">
    <source>
        <dbReference type="ARBA" id="ARBA00004568"/>
    </source>
</evidence>
<dbReference type="GO" id="GO:0098609">
    <property type="term" value="P:cell-cell adhesion"/>
    <property type="evidence" value="ECO:0007669"/>
    <property type="project" value="TreeGrafter"/>
</dbReference>
<dbReference type="GO" id="GO:0005737">
    <property type="term" value="C:cytoplasm"/>
    <property type="evidence" value="ECO:0007669"/>
    <property type="project" value="TreeGrafter"/>
</dbReference>
<dbReference type="InterPro" id="IPR041615">
    <property type="entry name" value="Desmoplakin_SH3"/>
</dbReference>
<dbReference type="SUPFAM" id="SSF46966">
    <property type="entry name" value="Spectrin repeat"/>
    <property type="match status" value="2"/>
</dbReference>
<dbReference type="Ensembl" id="ENSSANT00000094487.1">
    <property type="protein sequence ID" value="ENSSANP00000088934.1"/>
    <property type="gene ID" value="ENSSANG00000043904.1"/>
</dbReference>
<accession>A0A671RZW1</accession>
<dbReference type="GO" id="GO:0061436">
    <property type="term" value="P:establishment of skin barrier"/>
    <property type="evidence" value="ECO:0007669"/>
    <property type="project" value="UniProtKB-ARBA"/>
</dbReference>
<evidence type="ECO:0000256" key="11">
    <source>
        <dbReference type="SAM" id="Coils"/>
    </source>
</evidence>
<dbReference type="InterPro" id="IPR001101">
    <property type="entry name" value="Plectin_repeat"/>
</dbReference>
<evidence type="ECO:0000256" key="4">
    <source>
        <dbReference type="ARBA" id="ARBA00022475"/>
    </source>
</evidence>
<feature type="compositionally biased region" description="Basic and acidic residues" evidence="12">
    <location>
        <begin position="934"/>
        <end position="943"/>
    </location>
</feature>
<dbReference type="Gene3D" id="1.20.58.60">
    <property type="match status" value="2"/>
</dbReference>
<evidence type="ECO:0000256" key="12">
    <source>
        <dbReference type="SAM" id="MobiDB-lite"/>
    </source>
</evidence>
<keyword evidence="9" id="KW-0472">Membrane</keyword>
<dbReference type="FunFam" id="3.90.1290.10:FF:000001">
    <property type="entry name" value="Plectin a"/>
    <property type="match status" value="1"/>
</dbReference>
<evidence type="ECO:0000256" key="8">
    <source>
        <dbReference type="ARBA" id="ARBA00023054"/>
    </source>
</evidence>
<dbReference type="FunFam" id="1.20.58.60:FF:000010">
    <property type="entry name" value="plectin isoform X2"/>
    <property type="match status" value="1"/>
</dbReference>
<dbReference type="InterPro" id="IPR043197">
    <property type="entry name" value="Plakin"/>
</dbReference>
<evidence type="ECO:0000313" key="15">
    <source>
        <dbReference type="Proteomes" id="UP000472260"/>
    </source>
</evidence>
<feature type="region of interest" description="Disordered" evidence="12">
    <location>
        <begin position="2083"/>
        <end position="2117"/>
    </location>
</feature>
<dbReference type="Gene3D" id="3.90.1290.10">
    <property type="entry name" value="Plakin repeat"/>
    <property type="match status" value="2"/>
</dbReference>
<dbReference type="FunFam" id="3.30.160.780:FF:000001">
    <property type="entry name" value="Plectin a"/>
    <property type="match status" value="1"/>
</dbReference>
<protein>
    <submittedName>
        <fullName evidence="14">Desmoplakin-like</fullName>
    </submittedName>
</protein>
<evidence type="ECO:0000313" key="14">
    <source>
        <dbReference type="Ensembl" id="ENSSANP00000088934.1"/>
    </source>
</evidence>
<evidence type="ECO:0000256" key="6">
    <source>
        <dbReference type="ARBA" id="ARBA00022737"/>
    </source>
</evidence>
<dbReference type="SMART" id="SM00250">
    <property type="entry name" value="PLEC"/>
    <property type="match status" value="12"/>
</dbReference>
<dbReference type="InterPro" id="IPR018159">
    <property type="entry name" value="Spectrin/alpha-actinin"/>
</dbReference>
<keyword evidence="6" id="KW-0677">Repeat</keyword>
<dbReference type="PANTHER" id="PTHR23169:SF26">
    <property type="entry name" value="DESMOPLAKIN"/>
    <property type="match status" value="1"/>
</dbReference>
<evidence type="ECO:0000256" key="7">
    <source>
        <dbReference type="ARBA" id="ARBA00022949"/>
    </source>
</evidence>
<dbReference type="GO" id="GO:0014704">
    <property type="term" value="C:intercalated disc"/>
    <property type="evidence" value="ECO:0007669"/>
    <property type="project" value="TreeGrafter"/>
</dbReference>
<feature type="coiled-coil region" evidence="11">
    <location>
        <begin position="656"/>
        <end position="858"/>
    </location>
</feature>
<dbReference type="Proteomes" id="UP000472260">
    <property type="component" value="Unassembled WGS sequence"/>
</dbReference>
<dbReference type="Gene3D" id="3.30.160.780">
    <property type="match status" value="1"/>
</dbReference>
<feature type="coiled-coil region" evidence="11">
    <location>
        <begin position="1344"/>
        <end position="1455"/>
    </location>
</feature>
<comment type="function">
    <text evidence="10">Involved in the organization of desmosome cell-cell junctions. Of particular importance in cell adhesion in the skin and during cardiac development. May also play a role in the regulation of Wnt, TGF-beta and Hippo signaling pathways.</text>
</comment>
<dbReference type="GO" id="GO:0005882">
    <property type="term" value="C:intermediate filament"/>
    <property type="evidence" value="ECO:0007669"/>
    <property type="project" value="TreeGrafter"/>
</dbReference>
<feature type="coiled-coil region" evidence="11">
    <location>
        <begin position="439"/>
        <end position="500"/>
    </location>
</feature>
<evidence type="ECO:0000256" key="9">
    <source>
        <dbReference type="ARBA" id="ARBA00023136"/>
    </source>
</evidence>
<evidence type="ECO:0000259" key="13">
    <source>
        <dbReference type="Pfam" id="PF17902"/>
    </source>
</evidence>
<reference evidence="14" key="1">
    <citation type="submission" date="2025-08" db="UniProtKB">
        <authorList>
            <consortium name="Ensembl"/>
        </authorList>
    </citation>
    <scope>IDENTIFICATION</scope>
</reference>
<comment type="subcellular location">
    <subcellularLocation>
        <location evidence="2">Cell junction</location>
        <location evidence="2">Desmosome</location>
    </subcellularLocation>
    <subcellularLocation>
        <location evidence="1">Cell membrane</location>
    </subcellularLocation>
</comment>
<dbReference type="Gene3D" id="2.30.30.40">
    <property type="entry name" value="SH3 Domains"/>
    <property type="match status" value="1"/>
</dbReference>
<dbReference type="GO" id="GO:0005198">
    <property type="term" value="F:structural molecule activity"/>
    <property type="evidence" value="ECO:0007669"/>
    <property type="project" value="TreeGrafter"/>
</dbReference>
<dbReference type="Pfam" id="PF00681">
    <property type="entry name" value="Plectin"/>
    <property type="match status" value="5"/>
</dbReference>
<keyword evidence="7" id="KW-0965">Cell junction</keyword>
<sequence>MSERVCLCVCVLQRLIETAPFGDDAENISQQILNHNKFHSSIQRSPEVDRARDELVRCVHYTHAHANKMSHTRAAQLRDLQNIIEEISRAIIWVNDREEEELVFDWGDKNIDNYIPRKQESYSKLMSDLEEKEKELNKLKAKVDILLRNQHPASDKIEAYMDTLQTQWSWLLQITKCIHVHLKENAAYSQFFKETNETYTRLQKDHESIRKKFTCDKNTPLENLTEMLRNLEKEKERIMESKRQVQTLVSKSKSIVCLRPRNPEEKSSGPVIVKALCDFKQDQKGILKGNEGILKDNSQRSKWHVTGPGGLEMLIPSVCLLIPPPNPLSISLAHKNEQYYEAIMSIWSQLYINIKSLISWQYCMKDIQYINSLTLSMGVHRDLDSIRDEYLRLREKILRELEGSTNAEQTRYLRSELDHINQKLGSLQGFVCVSRLTAVQALLQNLLQAEDIIKVHEARLTEKETSSLDLNEVEKYLMTLKTMKAELEQKKGVLKAMETELSKAVHWNSQIDKSFHQCDVDLSRYSELAGQMTDRWRRIVAQIDSRVWDLEKQEKQLNHYKQTNSMMNKWIQETRQRQDALQITKFNSLDKNYVVNEQALYSEIKGKKEKVDDVVKDADTCAASIKDYELQLASYSAGLETLLNIPIKRTMLQSPSTELRQEAAELQSRYIELLTRSSDYYKFLGEMMKNMEELKMRNTKIDLLEEELKRLKDNLKDQTQKNRSLEDSLARYRLELTQSKEELISIEEIKRTQARQCNTTQESLDSTQSQLKKLQDELSRLTFLIEEEKRKRRLAEDRYTTQQEEYELAVRKRQKELEELSLSKSQFERAIKEKEREIERLKLQLEDEASRRNAAELETSKVRTQLNQDINSLKQTYESEIHITKTSVLKATQQKEEQSSTLRLQLDRLTSEKRDLEEELRKLQISFSQVEAARRKAEEDAHQQRSSATEGSRFKNELESQIQVITRQREETETRYRVELAEANRAAQEKTREITLLTQNLQDETRRRKALEVENQSLRQSQTELLSKHTSTTETINKLKVSEQELLIIKRDMETQKNEKSTLEKNAIRLQSCISELQTKVNELQAELEKEKRSNQDELTRRKKIKTELERVNQMCCEYTTTINTLRVHQDQESASGRRYEQELRNSKDALERSQKEYKITVENLNRVNAELKALQQQLLREQALVREANQRNDSLYKTIEEKSRVLNESTSEIEKLQSLTQNLTKERLRLEEELRTVRLERDDMKRSLSTIESESASRLSAIQFQLQTSNNRALELQELINELTKERENLRVEIAQIQKQFSETSMMIQRSDANYKEIVQERDSLLVKLKLSQQDKDKQQRSEEELRRIKLSLESEIKQKQRLQDEIDKITKDFKYWKSQYELKEGQIRQSESDRDKVQRDKASLQSEIQRLTAELRSLEERFKNRLQSSDKEISELIMKKEALERELKLLQQRPVACCRCTQTSQSVSDSSSQKLTVKGLRGEVSLTELVDSNLLDQTDLDKVNRGQLTGKEIEDRLRSYLGGSDCIAGIYDEANDRVLPFYQAMKDGLLRRGTTLELLEAQAAAGFIIDPVSNVCMTVDEAWRRALVGKEFKDKLLSAEKAVTGYKDPATGKIISLFQAIEKEIIEKGHGIRLLEAQIASGGIIDPKGSHRIDVEVAYRKGYFDREMNEILTYEGDDTKGFFDPNTHENLTYLQLKERCIKDPETGLILLPLKDKKKPKQTTSQKNTLRKRRVVIVDPDTGKEMTVREAYHRELIDYDTFLELSEQECEWEEITIEASDGSKRLLIVDRKTGTQYDIQESLDRGVIDRQTLDKYRAGTLTLHEFAGLITSKSSGSELSICSSSPEDVATCSSPTQIAPSSPTIRKRFASVSITLSPPSDIFDDQSPVGAIFDTETLEKITIPEAQRRGIVDNITAQRLLEAQVCTGGIVNPATGQRLSLKDAVQQSLIDEDMSVKLKPAQKAYAGFEDVKTKRKLSAAEAIKEKWLPYEAGQRFLEFQYLTGGIVEPETGRRVSIEEAIRRGWLDGKGAQKLQDTRNYIKNLTCPKTKLKISYKEAMDNCMVEENNGMKMLQATSMSTKGISSPYNVSSGTNSRTGSRAGSRTGSRSGSRRGSVDYTSSITYSYMSS</sequence>
<feature type="compositionally biased region" description="Low complexity" evidence="12">
    <location>
        <begin position="2091"/>
        <end position="2117"/>
    </location>
</feature>
<organism evidence="14 15">
    <name type="scientific">Sinocyclocheilus anshuiensis</name>
    <dbReference type="NCBI Taxonomy" id="1608454"/>
    <lineage>
        <taxon>Eukaryota</taxon>
        <taxon>Metazoa</taxon>
        <taxon>Chordata</taxon>
        <taxon>Craniata</taxon>
        <taxon>Vertebrata</taxon>
        <taxon>Euteleostomi</taxon>
        <taxon>Actinopterygii</taxon>
        <taxon>Neopterygii</taxon>
        <taxon>Teleostei</taxon>
        <taxon>Ostariophysi</taxon>
        <taxon>Cypriniformes</taxon>
        <taxon>Cyprinidae</taxon>
        <taxon>Cyprininae</taxon>
        <taxon>Sinocyclocheilus</taxon>
    </lineage>
</organism>
<dbReference type="GO" id="GO:0030057">
    <property type="term" value="C:desmosome"/>
    <property type="evidence" value="ECO:0007669"/>
    <property type="project" value="UniProtKB-SubCell"/>
</dbReference>
<keyword evidence="15" id="KW-1185">Reference proteome</keyword>
<dbReference type="GO" id="GO:0002934">
    <property type="term" value="P:desmosome organization"/>
    <property type="evidence" value="ECO:0007669"/>
    <property type="project" value="UniProtKB-ARBA"/>
</dbReference>
<dbReference type="GO" id="GO:0060047">
    <property type="term" value="P:heart contraction"/>
    <property type="evidence" value="ECO:0007669"/>
    <property type="project" value="UniProtKB-ARBA"/>
</dbReference>
<dbReference type="PANTHER" id="PTHR23169">
    <property type="entry name" value="ENVOPLAKIN"/>
    <property type="match status" value="1"/>
</dbReference>
<evidence type="ECO:0000256" key="5">
    <source>
        <dbReference type="ARBA" id="ARBA00022553"/>
    </source>
</evidence>
<proteinExistence type="inferred from homology"/>
<gene>
    <name evidence="14" type="primary">dspa</name>
</gene>
<dbReference type="GO" id="GO:0031101">
    <property type="term" value="P:fin regeneration"/>
    <property type="evidence" value="ECO:0007669"/>
    <property type="project" value="UniProtKB-ARBA"/>
</dbReference>
<keyword evidence="5" id="KW-0597">Phosphoprotein</keyword>
<keyword evidence="8 11" id="KW-0175">Coiled coil</keyword>
<dbReference type="InterPro" id="IPR035915">
    <property type="entry name" value="Plakin_repeat_sf"/>
</dbReference>
<dbReference type="Gene3D" id="1.20.58.1060">
    <property type="match status" value="1"/>
</dbReference>
<feature type="coiled-coil region" evidence="11">
    <location>
        <begin position="115"/>
        <end position="149"/>
    </location>
</feature>
<dbReference type="GO" id="GO:0042060">
    <property type="term" value="P:wound healing"/>
    <property type="evidence" value="ECO:0007669"/>
    <property type="project" value="TreeGrafter"/>
</dbReference>
<feature type="domain" description="Desmoplakin SH3" evidence="13">
    <location>
        <begin position="258"/>
        <end position="323"/>
    </location>
</feature>
<reference evidence="14" key="2">
    <citation type="submission" date="2025-09" db="UniProtKB">
        <authorList>
            <consortium name="Ensembl"/>
        </authorList>
    </citation>
    <scope>IDENTIFICATION</scope>
</reference>
<dbReference type="SUPFAM" id="SSF75399">
    <property type="entry name" value="Plakin repeat"/>
    <property type="match status" value="3"/>
</dbReference>
<dbReference type="GO" id="GO:0045104">
    <property type="term" value="P:intermediate filament cytoskeleton organization"/>
    <property type="evidence" value="ECO:0007669"/>
    <property type="project" value="InterPro"/>
</dbReference>
<feature type="coiled-coil region" evidence="11">
    <location>
        <begin position="221"/>
        <end position="251"/>
    </location>
</feature>
<dbReference type="GO" id="GO:0005886">
    <property type="term" value="C:plasma membrane"/>
    <property type="evidence" value="ECO:0007669"/>
    <property type="project" value="UniProtKB-SubCell"/>
</dbReference>
<dbReference type="GO" id="GO:0007507">
    <property type="term" value="P:heart development"/>
    <property type="evidence" value="ECO:0007669"/>
    <property type="project" value="UniProtKB-ARBA"/>
</dbReference>
<name>A0A671RZW1_9TELE</name>
<comment type="similarity">
    <text evidence="3">Belongs to the plakin or cytolinker family.</text>
</comment>
<feature type="coiled-coil region" evidence="11">
    <location>
        <begin position="1137"/>
        <end position="1301"/>
    </location>
</feature>
<keyword evidence="4" id="KW-1003">Cell membrane</keyword>
<dbReference type="Pfam" id="PF17902">
    <property type="entry name" value="SH3_10"/>
    <property type="match status" value="1"/>
</dbReference>